<keyword evidence="6" id="KW-1185">Reference proteome</keyword>
<evidence type="ECO:0000313" key="5">
    <source>
        <dbReference type="EMBL" id="SFC31166.1"/>
    </source>
</evidence>
<dbReference type="AlphaFoldDB" id="A0A1I1I4S9"/>
<dbReference type="EMBL" id="FOLE01000004">
    <property type="protein sequence ID" value="SFC31166.1"/>
    <property type="molecule type" value="Genomic_DNA"/>
</dbReference>
<evidence type="ECO:0000256" key="1">
    <source>
        <dbReference type="ARBA" id="ARBA00023002"/>
    </source>
</evidence>
<accession>A0A1I1I4S9</accession>
<dbReference type="PROSITE" id="PS51352">
    <property type="entry name" value="THIOREDOXIN_2"/>
    <property type="match status" value="1"/>
</dbReference>
<feature type="active site" description="Cysteine sulfenic acid (-SOH) intermediate; for peroxidase activity" evidence="3">
    <location>
        <position position="45"/>
    </location>
</feature>
<evidence type="ECO:0000313" key="6">
    <source>
        <dbReference type="Proteomes" id="UP000199514"/>
    </source>
</evidence>
<feature type="domain" description="Thioredoxin" evidence="4">
    <location>
        <begin position="3"/>
        <end position="156"/>
    </location>
</feature>
<evidence type="ECO:0000259" key="4">
    <source>
        <dbReference type="PROSITE" id="PS51352"/>
    </source>
</evidence>
<reference evidence="5 6" key="1">
    <citation type="submission" date="2016-10" db="EMBL/GenBank/DDBJ databases">
        <authorList>
            <person name="de Groot N.N."/>
        </authorList>
    </citation>
    <scope>NUCLEOTIDE SEQUENCE [LARGE SCALE GENOMIC DNA]</scope>
    <source>
        <strain evidence="5 6">DSM 6793</strain>
    </source>
</reference>
<proteinExistence type="predicted"/>
<sequence>MALQKGDKAPDFKLLNTDKQEVSLDSFKGKNLVILFFPLAFTSVCTAELCGMRDNIAEYAKLNCEVVGISVDSPFTLGKFREAEQLPFQLLSDFNKEVSASYESLYENFVLGLKGVSKRSAFVVDKDGVVQYAEVLENAGEVPNFENVKATLASLQ</sequence>
<dbReference type="InterPro" id="IPR050455">
    <property type="entry name" value="Tpx_Peroxidase_subfamily"/>
</dbReference>
<dbReference type="GO" id="GO:0016209">
    <property type="term" value="F:antioxidant activity"/>
    <property type="evidence" value="ECO:0007669"/>
    <property type="project" value="InterPro"/>
</dbReference>
<dbReference type="PIRSF" id="PIRSF000239">
    <property type="entry name" value="AHPC"/>
    <property type="match status" value="1"/>
</dbReference>
<dbReference type="STRING" id="927664.SAMN05421780_104207"/>
<dbReference type="InterPro" id="IPR000866">
    <property type="entry name" value="AhpC/TSA"/>
</dbReference>
<dbReference type="InterPro" id="IPR024706">
    <property type="entry name" value="Peroxiredoxin_AhpC-typ"/>
</dbReference>
<dbReference type="RefSeq" id="WP_091510993.1">
    <property type="nucleotide sequence ID" value="NZ_FOLE01000004.1"/>
</dbReference>
<dbReference type="Gene3D" id="3.40.30.10">
    <property type="entry name" value="Glutaredoxin"/>
    <property type="match status" value="1"/>
</dbReference>
<dbReference type="PANTHER" id="PTHR43110">
    <property type="entry name" value="THIOL PEROXIDASE"/>
    <property type="match status" value="1"/>
</dbReference>
<gene>
    <name evidence="5" type="ORF">SAMN05421780_104207</name>
</gene>
<dbReference type="Pfam" id="PF00578">
    <property type="entry name" value="AhpC-TSA"/>
    <property type="match status" value="1"/>
</dbReference>
<dbReference type="InterPro" id="IPR036249">
    <property type="entry name" value="Thioredoxin-like_sf"/>
</dbReference>
<dbReference type="InterPro" id="IPR013766">
    <property type="entry name" value="Thioredoxin_domain"/>
</dbReference>
<dbReference type="OrthoDB" id="9812811at2"/>
<keyword evidence="2" id="KW-0676">Redox-active center</keyword>
<evidence type="ECO:0000256" key="2">
    <source>
        <dbReference type="ARBA" id="ARBA00023284"/>
    </source>
</evidence>
<dbReference type="SUPFAM" id="SSF52833">
    <property type="entry name" value="Thioredoxin-like"/>
    <property type="match status" value="1"/>
</dbReference>
<organism evidence="5 6">
    <name type="scientific">Flexibacter flexilis DSM 6793</name>
    <dbReference type="NCBI Taxonomy" id="927664"/>
    <lineage>
        <taxon>Bacteria</taxon>
        <taxon>Pseudomonadati</taxon>
        <taxon>Bacteroidota</taxon>
        <taxon>Cytophagia</taxon>
        <taxon>Cytophagales</taxon>
        <taxon>Flexibacteraceae</taxon>
        <taxon>Flexibacter</taxon>
    </lineage>
</organism>
<name>A0A1I1I4S9_9BACT</name>
<dbReference type="GO" id="GO:0016491">
    <property type="term" value="F:oxidoreductase activity"/>
    <property type="evidence" value="ECO:0007669"/>
    <property type="project" value="UniProtKB-KW"/>
</dbReference>
<dbReference type="PANTHER" id="PTHR43110:SF1">
    <property type="entry name" value="THIOL PEROXIDASE"/>
    <property type="match status" value="1"/>
</dbReference>
<dbReference type="Proteomes" id="UP000199514">
    <property type="component" value="Unassembled WGS sequence"/>
</dbReference>
<evidence type="ECO:0000256" key="3">
    <source>
        <dbReference type="PIRSR" id="PIRSR000239-1"/>
    </source>
</evidence>
<keyword evidence="1" id="KW-0560">Oxidoreductase</keyword>
<protein>
    <submittedName>
        <fullName evidence="5">Peroxiredoxin</fullName>
    </submittedName>
</protein>